<dbReference type="InterPro" id="IPR003593">
    <property type="entry name" value="AAA+_ATPase"/>
</dbReference>
<dbReference type="OMA" id="EPQKIME"/>
<evidence type="ECO:0000259" key="4">
    <source>
        <dbReference type="SMART" id="SM00382"/>
    </source>
</evidence>
<dbReference type="PhylomeDB" id="B4PHZ6"/>
<feature type="domain" description="Clp ATPase C-terminal" evidence="5">
    <location>
        <begin position="677"/>
        <end position="768"/>
    </location>
</feature>
<proteinExistence type="predicted"/>
<evidence type="ECO:0000313" key="7">
    <source>
        <dbReference type="Proteomes" id="UP000002282"/>
    </source>
</evidence>
<dbReference type="PANTHER" id="PTHR48102:SF7">
    <property type="entry name" value="ATP-DEPENDENT CLP PROTEASE ATP-BINDING SUBUNIT CLPX-LIKE, MITOCHONDRIAL"/>
    <property type="match status" value="1"/>
</dbReference>
<accession>B4PHZ6</accession>
<feature type="compositionally biased region" description="Basic and acidic residues" evidence="3">
    <location>
        <begin position="766"/>
        <end position="778"/>
    </location>
</feature>
<dbReference type="PANTHER" id="PTHR48102">
    <property type="entry name" value="ATP-DEPENDENT CLP PROTEASE ATP-BINDING SUBUNIT CLPX-LIKE, MITOCHONDRIAL-RELATED"/>
    <property type="match status" value="1"/>
</dbReference>
<dbReference type="Gene3D" id="1.10.8.60">
    <property type="match status" value="1"/>
</dbReference>
<sequence length="812" mass="89398">MVICIPFQRGSCLSGKRCVNEHIYIKEFITEDVEVVLKHGVWPLSAYGPFNGKGNIPNHIEDQSFEECRFRHYEAKRQDRLTLYEAEYTREVDLATLKMANLLKMSPQTLDTLIKIYEQPNSQRKSSSVAFGSIFGTSESPRLVARAAHRLKTSSLQTSGQKQCQVQLQSSPGFQTKSNAILGNDIKGPFGKTPSVFKAPQQMTASGQKQCQFQFQSFQGFHTKSNATSGNDLKGSFGETPSVFKAPQQMTASGQKQCQFQFQSFQGFQTKSNATSGNDLKGSFGETPSVFKAPQQMTPFSACNIKQQIQPLPSGFTFGASTCPVSSTTGFGATQTIRCDTCNSIVEKSMNASATKDEQKQMFGKLPPEPQKIMEYLDKHVVGQELAKKVLAVAVYNHYKRIHSNMQQRKPTKQEKANNAIDTLSLHQLNISGDSFMLNSSSKEKDLIHFGSGEGSTTFNWNFPDIKSNDVILEKSNIMMLGPTGSGKTLIAKSIAKCLDVPFAICDCTSLTQAGYVGEDIESVLLKLLQDANNDVERAQTGIVYLDEVDKICALSGTKQRRDIGGEGVQQGMLKILEGSVVSLIDRSQQFRKVQMDTTNILFVASGAYTALDKIIARRLNEKDSDVAPTSGALPPDADQHKRDKCLSKVQACDLAEFGMIPEFVGRFPILVPFHSLNANMLVRILTEPRSALVSQYKALLRLDGVDLTFSEDALESVAQLAIEMNTGARGLRSIMEQLLLDPMFSVPGSDIRGVHITADNVMGKAKPEYRRAKDKPPTESSAMNAPCLKPKPLSEDNAQKTDTKPIENQVK</sequence>
<dbReference type="EMBL" id="CM000159">
    <property type="protein sequence ID" value="EDW94471.1"/>
    <property type="molecule type" value="Genomic_DNA"/>
</dbReference>
<feature type="compositionally biased region" description="Basic and acidic residues" evidence="3">
    <location>
        <begin position="793"/>
        <end position="812"/>
    </location>
</feature>
<dbReference type="InterPro" id="IPR019489">
    <property type="entry name" value="Clp_ATPase_C"/>
</dbReference>
<dbReference type="Gene3D" id="3.40.50.300">
    <property type="entry name" value="P-loop containing nucleotide triphosphate hydrolases"/>
    <property type="match status" value="1"/>
</dbReference>
<evidence type="ECO:0000256" key="1">
    <source>
        <dbReference type="ARBA" id="ARBA00022741"/>
    </source>
</evidence>
<dbReference type="HOGENOM" id="CLU_018601_0_0_1"/>
<dbReference type="eggNOG" id="KOG0745">
    <property type="taxonomic scope" value="Eukaryota"/>
</dbReference>
<dbReference type="SMART" id="SM01086">
    <property type="entry name" value="ClpB_D2-small"/>
    <property type="match status" value="1"/>
</dbReference>
<evidence type="ECO:0000256" key="3">
    <source>
        <dbReference type="SAM" id="MobiDB-lite"/>
    </source>
</evidence>
<organism evidence="6 7">
    <name type="scientific">Drosophila yakuba</name>
    <name type="common">Fruit fly</name>
    <dbReference type="NCBI Taxonomy" id="7245"/>
    <lineage>
        <taxon>Eukaryota</taxon>
        <taxon>Metazoa</taxon>
        <taxon>Ecdysozoa</taxon>
        <taxon>Arthropoda</taxon>
        <taxon>Hexapoda</taxon>
        <taxon>Insecta</taxon>
        <taxon>Pterygota</taxon>
        <taxon>Neoptera</taxon>
        <taxon>Endopterygota</taxon>
        <taxon>Diptera</taxon>
        <taxon>Brachycera</taxon>
        <taxon>Muscomorpha</taxon>
        <taxon>Ephydroidea</taxon>
        <taxon>Drosophilidae</taxon>
        <taxon>Drosophila</taxon>
        <taxon>Sophophora</taxon>
    </lineage>
</organism>
<dbReference type="GO" id="GO:0005524">
    <property type="term" value="F:ATP binding"/>
    <property type="evidence" value="ECO:0007669"/>
    <property type="project" value="UniProtKB-KW"/>
</dbReference>
<dbReference type="OrthoDB" id="1721884at2759"/>
<evidence type="ECO:0000256" key="2">
    <source>
        <dbReference type="ARBA" id="ARBA00022840"/>
    </source>
</evidence>
<dbReference type="InterPro" id="IPR027417">
    <property type="entry name" value="P-loop_NTPase"/>
</dbReference>
<dbReference type="FunFam" id="1.10.8.60:FF:000002">
    <property type="entry name" value="ATP-dependent Clp protease ATP-binding subunit ClpX"/>
    <property type="match status" value="1"/>
</dbReference>
<keyword evidence="2" id="KW-0067">ATP-binding</keyword>
<dbReference type="CDD" id="cd19497">
    <property type="entry name" value="RecA-like_ClpX"/>
    <property type="match status" value="1"/>
</dbReference>
<feature type="region of interest" description="Disordered" evidence="3">
    <location>
        <begin position="766"/>
        <end position="812"/>
    </location>
</feature>
<dbReference type="KEGG" id="dya:Dyak_GE20032"/>
<reference evidence="6 7" key="2">
    <citation type="journal article" date="2007" name="PLoS Biol.">
        <title>Principles of genome evolution in the Drosophila melanogaster species group.</title>
        <authorList>
            <person name="Ranz J.M."/>
            <person name="Maurin D."/>
            <person name="Chan Y.S."/>
            <person name="von Grotthuss M."/>
            <person name="Hillier L.W."/>
            <person name="Roote J."/>
            <person name="Ashburner M."/>
            <person name="Bergman C.M."/>
        </authorList>
    </citation>
    <scope>NUCLEOTIDE SEQUENCE [LARGE SCALE GENOMIC DNA]</scope>
    <source>
        <strain evidence="7">Tai18E2 / Tucson 14021-0261.01</strain>
    </source>
</reference>
<dbReference type="Proteomes" id="UP000002282">
    <property type="component" value="Chromosome 3L"/>
</dbReference>
<dbReference type="NCBIfam" id="NF003745">
    <property type="entry name" value="PRK05342.1"/>
    <property type="match status" value="1"/>
</dbReference>
<dbReference type="GO" id="GO:0005759">
    <property type="term" value="C:mitochondrial matrix"/>
    <property type="evidence" value="ECO:0007669"/>
    <property type="project" value="TreeGrafter"/>
</dbReference>
<name>B4PHZ6_DROYA</name>
<dbReference type="AlphaFoldDB" id="B4PHZ6"/>
<evidence type="ECO:0000259" key="5">
    <source>
        <dbReference type="SMART" id="SM01086"/>
    </source>
</evidence>
<protein>
    <recommendedName>
        <fullName evidence="8">C3H1-type domain-containing protein</fullName>
    </recommendedName>
</protein>
<dbReference type="Pfam" id="PF10431">
    <property type="entry name" value="ClpB_D2-small"/>
    <property type="match status" value="1"/>
</dbReference>
<dbReference type="InterPro" id="IPR003959">
    <property type="entry name" value="ATPase_AAA_core"/>
</dbReference>
<dbReference type="SMR" id="B4PHZ6"/>
<dbReference type="Pfam" id="PF07724">
    <property type="entry name" value="AAA_2"/>
    <property type="match status" value="1"/>
</dbReference>
<reference evidence="6 7" key="1">
    <citation type="journal article" date="2007" name="Nature">
        <title>Evolution of genes and genomes on the Drosophila phylogeny.</title>
        <authorList>
            <consortium name="Drosophila 12 Genomes Consortium"/>
            <person name="Clark A.G."/>
            <person name="Eisen M.B."/>
            <person name="Smith D.R."/>
            <person name="Bergman C.M."/>
            <person name="Oliver B."/>
            <person name="Markow T.A."/>
            <person name="Kaufman T.C."/>
            <person name="Kellis M."/>
            <person name="Gelbart W."/>
            <person name="Iyer V.N."/>
            <person name="Pollard D.A."/>
            <person name="Sackton T.B."/>
            <person name="Larracuente A.M."/>
            <person name="Singh N.D."/>
            <person name="Abad J.P."/>
            <person name="Abt D.N."/>
            <person name="Adryan B."/>
            <person name="Aguade M."/>
            <person name="Akashi H."/>
            <person name="Anderson W.W."/>
            <person name="Aquadro C.F."/>
            <person name="Ardell D.H."/>
            <person name="Arguello R."/>
            <person name="Artieri C.G."/>
            <person name="Barbash D.A."/>
            <person name="Barker D."/>
            <person name="Barsanti P."/>
            <person name="Batterham P."/>
            <person name="Batzoglou S."/>
            <person name="Begun D."/>
            <person name="Bhutkar A."/>
            <person name="Blanco E."/>
            <person name="Bosak S.A."/>
            <person name="Bradley R.K."/>
            <person name="Brand A.D."/>
            <person name="Brent M.R."/>
            <person name="Brooks A.N."/>
            <person name="Brown R.H."/>
            <person name="Butlin R.K."/>
            <person name="Caggese C."/>
            <person name="Calvi B.R."/>
            <person name="Bernardo de Carvalho A."/>
            <person name="Caspi A."/>
            <person name="Castrezana S."/>
            <person name="Celniker S.E."/>
            <person name="Chang J.L."/>
            <person name="Chapple C."/>
            <person name="Chatterji S."/>
            <person name="Chinwalla A."/>
            <person name="Civetta A."/>
            <person name="Clifton S.W."/>
            <person name="Comeron J.M."/>
            <person name="Costello J.C."/>
            <person name="Coyne J.A."/>
            <person name="Daub J."/>
            <person name="David R.G."/>
            <person name="Delcher A.L."/>
            <person name="Delehaunty K."/>
            <person name="Do C.B."/>
            <person name="Ebling H."/>
            <person name="Edwards K."/>
            <person name="Eickbush T."/>
            <person name="Evans J.D."/>
            <person name="Filipski A."/>
            <person name="Findeiss S."/>
            <person name="Freyhult E."/>
            <person name="Fulton L."/>
            <person name="Fulton R."/>
            <person name="Garcia A.C."/>
            <person name="Gardiner A."/>
            <person name="Garfield D.A."/>
            <person name="Garvin B.E."/>
            <person name="Gibson G."/>
            <person name="Gilbert D."/>
            <person name="Gnerre S."/>
            <person name="Godfrey J."/>
            <person name="Good R."/>
            <person name="Gotea V."/>
            <person name="Gravely B."/>
            <person name="Greenberg A.J."/>
            <person name="Griffiths-Jones S."/>
            <person name="Gross S."/>
            <person name="Guigo R."/>
            <person name="Gustafson E.A."/>
            <person name="Haerty W."/>
            <person name="Hahn M.W."/>
            <person name="Halligan D.L."/>
            <person name="Halpern A.L."/>
            <person name="Halter G.M."/>
            <person name="Han M.V."/>
            <person name="Heger A."/>
            <person name="Hillier L."/>
            <person name="Hinrichs A.S."/>
            <person name="Holmes I."/>
            <person name="Hoskins R.A."/>
            <person name="Hubisz M.J."/>
            <person name="Hultmark D."/>
            <person name="Huntley M.A."/>
            <person name="Jaffe D.B."/>
            <person name="Jagadeeshan S."/>
            <person name="Jeck W.R."/>
            <person name="Johnson J."/>
            <person name="Jones C.D."/>
            <person name="Jordan W.C."/>
            <person name="Karpen G.H."/>
            <person name="Kataoka E."/>
            <person name="Keightley P.D."/>
            <person name="Kheradpour P."/>
            <person name="Kirkness E.F."/>
            <person name="Koerich L.B."/>
            <person name="Kristiansen K."/>
            <person name="Kudrna D."/>
            <person name="Kulathinal R.J."/>
            <person name="Kumar S."/>
            <person name="Kwok R."/>
            <person name="Lander E."/>
            <person name="Langley C.H."/>
            <person name="Lapoint R."/>
            <person name="Lazzaro B.P."/>
            <person name="Lee S.J."/>
            <person name="Levesque L."/>
            <person name="Li R."/>
            <person name="Lin C.F."/>
            <person name="Lin M.F."/>
            <person name="Lindblad-Toh K."/>
            <person name="Llopart A."/>
            <person name="Long M."/>
            <person name="Low L."/>
            <person name="Lozovsky E."/>
            <person name="Lu J."/>
            <person name="Luo M."/>
            <person name="Machado C.A."/>
            <person name="Makalowski W."/>
            <person name="Marzo M."/>
            <person name="Matsuda M."/>
            <person name="Matzkin L."/>
            <person name="McAllister B."/>
            <person name="McBride C.S."/>
            <person name="McKernan B."/>
            <person name="McKernan K."/>
            <person name="Mendez-Lago M."/>
            <person name="Minx P."/>
            <person name="Mollenhauer M.U."/>
            <person name="Montooth K."/>
            <person name="Mount S.M."/>
            <person name="Mu X."/>
            <person name="Myers E."/>
            <person name="Negre B."/>
            <person name="Newfeld S."/>
            <person name="Nielsen R."/>
            <person name="Noor M.A."/>
            <person name="O'Grady P."/>
            <person name="Pachter L."/>
            <person name="Papaceit M."/>
            <person name="Parisi M.J."/>
            <person name="Parisi M."/>
            <person name="Parts L."/>
            <person name="Pedersen J.S."/>
            <person name="Pesole G."/>
            <person name="Phillippy A.M."/>
            <person name="Ponting C.P."/>
            <person name="Pop M."/>
            <person name="Porcelli D."/>
            <person name="Powell J.R."/>
            <person name="Prohaska S."/>
            <person name="Pruitt K."/>
            <person name="Puig M."/>
            <person name="Quesneville H."/>
            <person name="Ram K.R."/>
            <person name="Rand D."/>
            <person name="Rasmussen M.D."/>
            <person name="Reed L.K."/>
            <person name="Reenan R."/>
            <person name="Reily A."/>
            <person name="Remington K.A."/>
            <person name="Rieger T.T."/>
            <person name="Ritchie M.G."/>
            <person name="Robin C."/>
            <person name="Rogers Y.H."/>
            <person name="Rohde C."/>
            <person name="Rozas J."/>
            <person name="Rubenfield M.J."/>
            <person name="Ruiz A."/>
            <person name="Russo S."/>
            <person name="Salzberg S.L."/>
            <person name="Sanchez-Gracia A."/>
            <person name="Saranga D.J."/>
            <person name="Sato H."/>
            <person name="Schaeffer S.W."/>
            <person name="Schatz M.C."/>
            <person name="Schlenke T."/>
            <person name="Schwartz R."/>
            <person name="Segarra C."/>
            <person name="Singh R.S."/>
            <person name="Sirot L."/>
            <person name="Sirota M."/>
            <person name="Sisneros N.B."/>
            <person name="Smith C.D."/>
            <person name="Smith T.F."/>
            <person name="Spieth J."/>
            <person name="Stage D.E."/>
            <person name="Stark A."/>
            <person name="Stephan W."/>
            <person name="Strausberg R.L."/>
            <person name="Strempel S."/>
            <person name="Sturgill D."/>
            <person name="Sutton G."/>
            <person name="Sutton G.G."/>
            <person name="Tao W."/>
            <person name="Teichmann S."/>
            <person name="Tobari Y.N."/>
            <person name="Tomimura Y."/>
            <person name="Tsolas J.M."/>
            <person name="Valente V.L."/>
            <person name="Venter E."/>
            <person name="Venter J.C."/>
            <person name="Vicario S."/>
            <person name="Vieira F.G."/>
            <person name="Vilella A.J."/>
            <person name="Villasante A."/>
            <person name="Walenz B."/>
            <person name="Wang J."/>
            <person name="Wasserman M."/>
            <person name="Watts T."/>
            <person name="Wilson D."/>
            <person name="Wilson R.K."/>
            <person name="Wing R.A."/>
            <person name="Wolfner M.F."/>
            <person name="Wong A."/>
            <person name="Wong G.K."/>
            <person name="Wu C.I."/>
            <person name="Wu G."/>
            <person name="Yamamoto D."/>
            <person name="Yang H.P."/>
            <person name="Yang S.P."/>
            <person name="Yorke J.A."/>
            <person name="Yoshida K."/>
            <person name="Zdobnov E."/>
            <person name="Zhang P."/>
            <person name="Zhang Y."/>
            <person name="Zimin A.V."/>
            <person name="Baldwin J."/>
            <person name="Abdouelleil A."/>
            <person name="Abdulkadir J."/>
            <person name="Abebe A."/>
            <person name="Abera B."/>
            <person name="Abreu J."/>
            <person name="Acer S.C."/>
            <person name="Aftuck L."/>
            <person name="Alexander A."/>
            <person name="An P."/>
            <person name="Anderson E."/>
            <person name="Anderson S."/>
            <person name="Arachi H."/>
            <person name="Azer M."/>
            <person name="Bachantsang P."/>
            <person name="Barry A."/>
            <person name="Bayul T."/>
            <person name="Berlin A."/>
            <person name="Bessette D."/>
            <person name="Bloom T."/>
            <person name="Blye J."/>
            <person name="Boguslavskiy L."/>
            <person name="Bonnet C."/>
            <person name="Boukhgalter B."/>
            <person name="Bourzgui I."/>
            <person name="Brown A."/>
            <person name="Cahill P."/>
            <person name="Channer S."/>
            <person name="Cheshatsang Y."/>
            <person name="Chuda L."/>
            <person name="Citroen M."/>
            <person name="Collymore A."/>
            <person name="Cooke P."/>
            <person name="Costello M."/>
            <person name="D'Aco K."/>
            <person name="Daza R."/>
            <person name="De Haan G."/>
            <person name="DeGray S."/>
            <person name="DeMaso C."/>
            <person name="Dhargay N."/>
            <person name="Dooley K."/>
            <person name="Dooley E."/>
            <person name="Doricent M."/>
            <person name="Dorje P."/>
            <person name="Dorjee K."/>
            <person name="Dupes A."/>
            <person name="Elong R."/>
            <person name="Falk J."/>
            <person name="Farina A."/>
            <person name="Faro S."/>
            <person name="Ferguson D."/>
            <person name="Fisher S."/>
            <person name="Foley C.D."/>
            <person name="Franke A."/>
            <person name="Friedrich D."/>
            <person name="Gadbois L."/>
            <person name="Gearin G."/>
            <person name="Gearin C.R."/>
            <person name="Giannoukos G."/>
            <person name="Goode T."/>
            <person name="Graham J."/>
            <person name="Grandbois E."/>
            <person name="Grewal S."/>
            <person name="Gyaltsen K."/>
            <person name="Hafez N."/>
            <person name="Hagos B."/>
            <person name="Hall J."/>
            <person name="Henson C."/>
            <person name="Hollinger A."/>
            <person name="Honan T."/>
            <person name="Huard M.D."/>
            <person name="Hughes L."/>
            <person name="Hurhula B."/>
            <person name="Husby M.E."/>
            <person name="Kamat A."/>
            <person name="Kanga B."/>
            <person name="Kashin S."/>
            <person name="Khazanovich D."/>
            <person name="Kisner P."/>
            <person name="Lance K."/>
            <person name="Lara M."/>
            <person name="Lee W."/>
            <person name="Lennon N."/>
            <person name="Letendre F."/>
            <person name="LeVine R."/>
            <person name="Lipovsky A."/>
            <person name="Liu X."/>
            <person name="Liu J."/>
            <person name="Liu S."/>
            <person name="Lokyitsang T."/>
            <person name="Lokyitsang Y."/>
            <person name="Lubonja R."/>
            <person name="Lui A."/>
            <person name="MacDonald P."/>
            <person name="Magnisalis V."/>
            <person name="Maru K."/>
            <person name="Matthews C."/>
            <person name="McCusker W."/>
            <person name="McDonough S."/>
            <person name="Mehta T."/>
            <person name="Meldrim J."/>
            <person name="Meneus L."/>
            <person name="Mihai O."/>
            <person name="Mihalev A."/>
            <person name="Mihova T."/>
            <person name="Mittelman R."/>
            <person name="Mlenga V."/>
            <person name="Montmayeur A."/>
            <person name="Mulrain L."/>
            <person name="Navidi A."/>
            <person name="Naylor J."/>
            <person name="Negash T."/>
            <person name="Nguyen T."/>
            <person name="Nguyen N."/>
            <person name="Nicol R."/>
            <person name="Norbu C."/>
            <person name="Norbu N."/>
            <person name="Novod N."/>
            <person name="O'Neill B."/>
            <person name="Osman S."/>
            <person name="Markiewicz E."/>
            <person name="Oyono O.L."/>
            <person name="Patti C."/>
            <person name="Phunkhang P."/>
            <person name="Pierre F."/>
            <person name="Priest M."/>
            <person name="Raghuraman S."/>
            <person name="Rege F."/>
            <person name="Reyes R."/>
            <person name="Rise C."/>
            <person name="Rogov P."/>
            <person name="Ross K."/>
            <person name="Ryan E."/>
            <person name="Settipalli S."/>
            <person name="Shea T."/>
            <person name="Sherpa N."/>
            <person name="Shi L."/>
            <person name="Shih D."/>
            <person name="Sparrow T."/>
            <person name="Spaulding J."/>
            <person name="Stalker J."/>
            <person name="Stange-Thomann N."/>
            <person name="Stavropoulos S."/>
            <person name="Stone C."/>
            <person name="Strader C."/>
            <person name="Tesfaye S."/>
            <person name="Thomson T."/>
            <person name="Thoulutsang Y."/>
            <person name="Thoulutsang D."/>
            <person name="Topham K."/>
            <person name="Topping I."/>
            <person name="Tsamla T."/>
            <person name="Vassiliev H."/>
            <person name="Vo A."/>
            <person name="Wangchuk T."/>
            <person name="Wangdi T."/>
            <person name="Weiand M."/>
            <person name="Wilkinson J."/>
            <person name="Wilson A."/>
            <person name="Yadav S."/>
            <person name="Young G."/>
            <person name="Yu Q."/>
            <person name="Zembek L."/>
            <person name="Zhong D."/>
            <person name="Zimmer A."/>
            <person name="Zwirko Z."/>
            <person name="Jaffe D.B."/>
            <person name="Alvarez P."/>
            <person name="Brockman W."/>
            <person name="Butler J."/>
            <person name="Chin C."/>
            <person name="Gnerre S."/>
            <person name="Grabherr M."/>
            <person name="Kleber M."/>
            <person name="Mauceli E."/>
            <person name="MacCallum I."/>
        </authorList>
    </citation>
    <scope>NUCLEOTIDE SEQUENCE [LARGE SCALE GENOMIC DNA]</scope>
    <source>
        <strain evidence="7">Tai18E2 / Tucson 14021-0261.01</strain>
    </source>
</reference>
<dbReference type="SMART" id="SM00382">
    <property type="entry name" value="AAA"/>
    <property type="match status" value="1"/>
</dbReference>
<evidence type="ECO:0008006" key="8">
    <source>
        <dbReference type="Google" id="ProtNLM"/>
    </source>
</evidence>
<keyword evidence="7" id="KW-1185">Reference proteome</keyword>
<dbReference type="SUPFAM" id="SSF52540">
    <property type="entry name" value="P-loop containing nucleoside triphosphate hydrolases"/>
    <property type="match status" value="1"/>
</dbReference>
<dbReference type="GO" id="GO:0016887">
    <property type="term" value="F:ATP hydrolysis activity"/>
    <property type="evidence" value="ECO:0007669"/>
    <property type="project" value="InterPro"/>
</dbReference>
<dbReference type="InterPro" id="IPR050052">
    <property type="entry name" value="ATP-dep_Clp_protease_ClpX"/>
</dbReference>
<dbReference type="GO" id="GO:0051603">
    <property type="term" value="P:proteolysis involved in protein catabolic process"/>
    <property type="evidence" value="ECO:0007669"/>
    <property type="project" value="TreeGrafter"/>
</dbReference>
<keyword evidence="1" id="KW-0547">Nucleotide-binding</keyword>
<feature type="domain" description="AAA+ ATPase" evidence="4">
    <location>
        <begin position="474"/>
        <end position="626"/>
    </location>
</feature>
<evidence type="ECO:0000313" key="6">
    <source>
        <dbReference type="EMBL" id="EDW94471.1"/>
    </source>
</evidence>
<gene>
    <name evidence="6" type="primary">Dyak\GE20032</name>
    <name evidence="6" type="synonym">dyak_GLEANR_3882</name>
    <name evidence="6" type="synonym">GE20032</name>
    <name evidence="6" type="ORF">Dyak_GE20032</name>
</gene>